<dbReference type="EMBL" id="CM029046">
    <property type="protein sequence ID" value="KAG2594077.1"/>
    <property type="molecule type" value="Genomic_DNA"/>
</dbReference>
<evidence type="ECO:0000256" key="1">
    <source>
        <dbReference type="ARBA" id="ARBA00004123"/>
    </source>
</evidence>
<feature type="compositionally biased region" description="Low complexity" evidence="4">
    <location>
        <begin position="551"/>
        <end position="562"/>
    </location>
</feature>
<feature type="region of interest" description="Disordered" evidence="4">
    <location>
        <begin position="461"/>
        <end position="505"/>
    </location>
</feature>
<dbReference type="InterPro" id="IPR009057">
    <property type="entry name" value="Homeodomain-like_sf"/>
</dbReference>
<evidence type="ECO:0000259" key="5">
    <source>
        <dbReference type="PROSITE" id="PS50071"/>
    </source>
</evidence>
<keyword evidence="3" id="KW-0539">Nucleus</keyword>
<protein>
    <recommendedName>
        <fullName evidence="5">Homeobox domain-containing protein</fullName>
    </recommendedName>
</protein>
<dbReference type="InterPro" id="IPR001356">
    <property type="entry name" value="HD"/>
</dbReference>
<evidence type="ECO:0000256" key="2">
    <source>
        <dbReference type="ARBA" id="ARBA00023125"/>
    </source>
</evidence>
<accession>A0A8T0S798</accession>
<gene>
    <name evidence="6" type="ORF">PVAP13_5NG618000</name>
</gene>
<reference evidence="6" key="1">
    <citation type="submission" date="2020-05" db="EMBL/GenBank/DDBJ databases">
        <title>WGS assembly of Panicum virgatum.</title>
        <authorList>
            <person name="Lovell J.T."/>
            <person name="Jenkins J."/>
            <person name="Shu S."/>
            <person name="Juenger T.E."/>
            <person name="Schmutz J."/>
        </authorList>
    </citation>
    <scope>NUCLEOTIDE SEQUENCE</scope>
    <source>
        <strain evidence="6">AP13</strain>
    </source>
</reference>
<organism evidence="6 7">
    <name type="scientific">Panicum virgatum</name>
    <name type="common">Blackwell switchgrass</name>
    <dbReference type="NCBI Taxonomy" id="38727"/>
    <lineage>
        <taxon>Eukaryota</taxon>
        <taxon>Viridiplantae</taxon>
        <taxon>Streptophyta</taxon>
        <taxon>Embryophyta</taxon>
        <taxon>Tracheophyta</taxon>
        <taxon>Spermatophyta</taxon>
        <taxon>Magnoliopsida</taxon>
        <taxon>Liliopsida</taxon>
        <taxon>Poales</taxon>
        <taxon>Poaceae</taxon>
        <taxon>PACMAD clade</taxon>
        <taxon>Panicoideae</taxon>
        <taxon>Panicodae</taxon>
        <taxon>Paniceae</taxon>
        <taxon>Panicinae</taxon>
        <taxon>Panicum</taxon>
        <taxon>Panicum sect. Hiantes</taxon>
    </lineage>
</organism>
<dbReference type="PROSITE" id="PS50071">
    <property type="entry name" value="HOMEOBOX_2"/>
    <property type="match status" value="1"/>
</dbReference>
<dbReference type="SUPFAM" id="SSF46689">
    <property type="entry name" value="Homeodomain-like"/>
    <property type="match status" value="1"/>
</dbReference>
<feature type="domain" description="Homeobox" evidence="5">
    <location>
        <begin position="71"/>
        <end position="131"/>
    </location>
</feature>
<sequence>MELVPFKPAAGALVEAGSGTGAGSIPAMVAAQQQMLHEQADQLQRLVVAQCRLTGVNPLAQEMAAGALSIKIGKRPRDLLNPKAVKCMQSLFALKDTVGKKETREISLLCGVTVTQVREFFTSQRSRVRKFVQLSREKALRVEASKEHDKACSISTDQIPLDIEAQAEVIEPLRTLEPVVPQSSSQPMGVPQISSQPIGLPQGLLQPMEVFQNSLQQATAQQNFAAPVMLSGTTGVQPTDANISSDSVQKEIKKEEVHPGVESEDKKFLESIFALMRKEETFSGQVKLLEWILQINNVTVLSWFVTMGGLTIMSTWLSLAAIEEQTSVILVIFKVLLHLPLHKALPAHMSVVLQTINRLRFYRTQDISSKARNLLSRLSKVLVRSQALKKPQKELMCKQRISEILRDESWKSEVDITEEILALTDGANESSKPEPRKAPMLLTAAADENKRTATQTTVWIDPSWSVGDGDSSKELEVQTQRNRREKETFYASQKDTPLNPKDPWDLEMDFDDSLTPEIPIDQAPDADTMETDSVGAAPNAVAPVEDKQIGSTSSTSVSVVNSMNGEDPEPDLELLTVLLKNPQLVFALTSNNGENVTSEQTVALLDTLKRTGLGLSELVNTLGNGAGPPKEPEPEPIPTSLPSPTPSDQTRAAWGSEHPPPARAPNLQQPQLSNRGNTPPIANTVQQSFSNVISSLPSQPYAPVSVLPAQIQANVPSLPQLAVSINSPIQHVSPVNNHLDRASVHQHGQQYALASDPVAISLHQQAAVNKSPHGLQSIPNHSVVHSSMPEPDASYTTLPWQSNPAHVTNIGRNATAEPWAARTTNSYNTASASTVPYASQNAFGDQRTHSAYNPYGSAAVSSQTVLQGHGRDRNGYSRPTEYQTMVRDGHQRHSRSPDPSAGRNYGGTQGYKQQPLTHWSAGQGQQSYNTEPSRQWSSAQQSYTPAEPSTKQWSSAHQSYAPAEPSRRWSSERQSYNVEPSRPWSSGQQGQNPEASRQWNLGKQDPYNPSDGRRSYDHHWRR</sequence>
<evidence type="ECO:0000313" key="7">
    <source>
        <dbReference type="Proteomes" id="UP000823388"/>
    </source>
</evidence>
<dbReference type="GO" id="GO:0010228">
    <property type="term" value="P:vegetative to reproductive phase transition of meristem"/>
    <property type="evidence" value="ECO:0007669"/>
    <property type="project" value="TreeGrafter"/>
</dbReference>
<feature type="compositionally biased region" description="Polar residues" evidence="4">
    <location>
        <begin position="910"/>
        <end position="958"/>
    </location>
</feature>
<feature type="region of interest" description="Disordered" evidence="4">
    <location>
        <begin position="885"/>
        <end position="1022"/>
    </location>
</feature>
<dbReference type="Proteomes" id="UP000823388">
    <property type="component" value="Chromosome 5N"/>
</dbReference>
<dbReference type="GO" id="GO:0005634">
    <property type="term" value="C:nucleus"/>
    <property type="evidence" value="ECO:0007669"/>
    <property type="project" value="UniProtKB-SubCell"/>
</dbReference>
<keyword evidence="7" id="KW-1185">Reference proteome</keyword>
<feature type="compositionally biased region" description="Polar residues" evidence="4">
    <location>
        <begin position="972"/>
        <end position="1001"/>
    </location>
</feature>
<feature type="DNA-binding region" description="Homeobox" evidence="3">
    <location>
        <begin position="73"/>
        <end position="132"/>
    </location>
</feature>
<evidence type="ECO:0000256" key="3">
    <source>
        <dbReference type="PROSITE-ProRule" id="PRU00108"/>
    </source>
</evidence>
<feature type="compositionally biased region" description="Basic and acidic residues" evidence="4">
    <location>
        <begin position="1011"/>
        <end position="1022"/>
    </location>
</feature>
<name>A0A8T0S798_PANVG</name>
<comment type="subcellular location">
    <subcellularLocation>
        <location evidence="1 3">Nucleus</location>
    </subcellularLocation>
</comment>
<evidence type="ECO:0000313" key="6">
    <source>
        <dbReference type="EMBL" id="KAG2594077.1"/>
    </source>
</evidence>
<proteinExistence type="predicted"/>
<dbReference type="GO" id="GO:0003677">
    <property type="term" value="F:DNA binding"/>
    <property type="evidence" value="ECO:0007669"/>
    <property type="project" value="UniProtKB-UniRule"/>
</dbReference>
<dbReference type="PANTHER" id="PTHR33400:SF6">
    <property type="entry name" value="HOMEOBOX PROTEIN LUMINIDEPENDENS"/>
    <property type="match status" value="1"/>
</dbReference>
<evidence type="ECO:0000256" key="4">
    <source>
        <dbReference type="SAM" id="MobiDB-lite"/>
    </source>
</evidence>
<dbReference type="SMART" id="SM00389">
    <property type="entry name" value="HOX"/>
    <property type="match status" value="1"/>
</dbReference>
<keyword evidence="2 3" id="KW-0238">DNA-binding</keyword>
<dbReference type="PANTHER" id="PTHR33400">
    <property type="entry name" value="ZINC FINGER CCCH DOMAIN-CONTAINING PROTEIN 6-RELATED"/>
    <property type="match status" value="1"/>
</dbReference>
<dbReference type="AlphaFoldDB" id="A0A8T0S798"/>
<feature type="compositionally biased region" description="Basic and acidic residues" evidence="4">
    <location>
        <begin position="470"/>
        <end position="488"/>
    </location>
</feature>
<feature type="compositionally biased region" description="Polar residues" evidence="4">
    <location>
        <begin position="666"/>
        <end position="683"/>
    </location>
</feature>
<feature type="compositionally biased region" description="Pro residues" evidence="4">
    <location>
        <begin position="635"/>
        <end position="645"/>
    </location>
</feature>
<feature type="region of interest" description="Disordered" evidence="4">
    <location>
        <begin position="619"/>
        <end position="683"/>
    </location>
</feature>
<keyword evidence="3" id="KW-0371">Homeobox</keyword>
<feature type="region of interest" description="Disordered" evidence="4">
    <location>
        <begin position="547"/>
        <end position="567"/>
    </location>
</feature>
<comment type="caution">
    <text evidence="6">The sequence shown here is derived from an EMBL/GenBank/DDBJ whole genome shotgun (WGS) entry which is preliminary data.</text>
</comment>